<organism evidence="2 3">
    <name type="scientific">Phaseolus angularis</name>
    <name type="common">Azuki bean</name>
    <name type="synonym">Vigna angularis</name>
    <dbReference type="NCBI Taxonomy" id="3914"/>
    <lineage>
        <taxon>Eukaryota</taxon>
        <taxon>Viridiplantae</taxon>
        <taxon>Streptophyta</taxon>
        <taxon>Embryophyta</taxon>
        <taxon>Tracheophyta</taxon>
        <taxon>Spermatophyta</taxon>
        <taxon>Magnoliopsida</taxon>
        <taxon>eudicotyledons</taxon>
        <taxon>Gunneridae</taxon>
        <taxon>Pentapetalae</taxon>
        <taxon>rosids</taxon>
        <taxon>fabids</taxon>
        <taxon>Fabales</taxon>
        <taxon>Fabaceae</taxon>
        <taxon>Papilionoideae</taxon>
        <taxon>50 kb inversion clade</taxon>
        <taxon>NPAAA clade</taxon>
        <taxon>indigoferoid/millettioid clade</taxon>
        <taxon>Phaseoleae</taxon>
        <taxon>Vigna</taxon>
    </lineage>
</organism>
<dbReference type="AlphaFoldDB" id="A0A0L9U8H6"/>
<dbReference type="EMBL" id="CM003373">
    <property type="protein sequence ID" value="KOM39135.1"/>
    <property type="molecule type" value="Genomic_DNA"/>
</dbReference>
<gene>
    <name evidence="2" type="ORF">LR48_Vigan03g251700</name>
</gene>
<dbReference type="PANTHER" id="PTHR47584:SF17">
    <property type="entry name" value="MYB_SANT-LIKE DNA-BINDING DOMAIN PROTEIN"/>
    <property type="match status" value="1"/>
</dbReference>
<dbReference type="InterPro" id="IPR024752">
    <property type="entry name" value="Myb/SANT-like_dom"/>
</dbReference>
<dbReference type="KEGG" id="var:108329517"/>
<dbReference type="InterPro" id="IPR045026">
    <property type="entry name" value="LIMYB"/>
</dbReference>
<sequence>MSSPTSKATWTPGFHGIFVDLCLREMLKNEPGSTRITKVGWRNIVGSFYAKTGVRYEKKQFKNHYDSTRKLWKVWVKLTDDSNMKWDPETRTFGASEEDWQNYIKINNNEAKFSQATPEAAQFQSKEIQFTDKLDIIFDGGNRVEEMKRWASLKWQNDASATSPLRGKEREKKRKHVGRDYESDSTIMVGCSPTPKASWTPAYHKMFVDLCIEETLNGNKNATHFTKEGWRNIVGSFNAKTGMRYDKKQIKNHYDSTRKLWKIWAKLIGDDKMKWDPHTNTFGASEEDWHNCIKAFPEAAQFRFKELQFSDKLRVVFDGAMPTEEMVAMIKRQNDASATLRGKEREKKRRNVGRDSGLKSAIMVNAIPISTVPSEQSMSSSSHPKVKAAWTPTVHKIFVDLCLQETLQGNKPGTHFTKEGWKNIMETFYAKTDLNYGRLQLKNHWDSTKEQWKIWCKLIGTNYMKWDPSNLRFEASEEDWNNYLQENPEASQFRLKELQFTDMLEAIFNGTTVTGETEPTAQQRKSDDSVITFPFHTKEPDTVNFDEKTECHCDAVASRIGVSIQKNASAVSSTEGKCNYSIGECIECLDRMEEIEQGSELYMFALDVFLKQEYREIFLQLKTPNLRISWLQRLQSSGPPPV</sequence>
<name>A0A0L9U8H6_PHAAN</name>
<dbReference type="STRING" id="3914.A0A0L9U8H6"/>
<dbReference type="Proteomes" id="UP000053144">
    <property type="component" value="Chromosome 3"/>
</dbReference>
<reference evidence="3" key="1">
    <citation type="journal article" date="2015" name="Proc. Natl. Acad. Sci. U.S.A.">
        <title>Genome sequencing of adzuki bean (Vigna angularis) provides insight into high starch and low fat accumulation and domestication.</title>
        <authorList>
            <person name="Yang K."/>
            <person name="Tian Z."/>
            <person name="Chen C."/>
            <person name="Luo L."/>
            <person name="Zhao B."/>
            <person name="Wang Z."/>
            <person name="Yu L."/>
            <person name="Li Y."/>
            <person name="Sun Y."/>
            <person name="Li W."/>
            <person name="Chen Y."/>
            <person name="Li Y."/>
            <person name="Zhang Y."/>
            <person name="Ai D."/>
            <person name="Zhao J."/>
            <person name="Shang C."/>
            <person name="Ma Y."/>
            <person name="Wu B."/>
            <person name="Wang M."/>
            <person name="Gao L."/>
            <person name="Sun D."/>
            <person name="Zhang P."/>
            <person name="Guo F."/>
            <person name="Wang W."/>
            <person name="Li Y."/>
            <person name="Wang J."/>
            <person name="Varshney R.K."/>
            <person name="Wang J."/>
            <person name="Ling H.Q."/>
            <person name="Wan P."/>
        </authorList>
    </citation>
    <scope>NUCLEOTIDE SEQUENCE</scope>
    <source>
        <strain evidence="3">cv. Jingnong 6</strain>
    </source>
</reference>
<feature type="domain" description="Myb/SANT-like" evidence="1">
    <location>
        <begin position="390"/>
        <end position="483"/>
    </location>
</feature>
<dbReference type="OMA" id="SWTPAYH"/>
<evidence type="ECO:0000313" key="3">
    <source>
        <dbReference type="Proteomes" id="UP000053144"/>
    </source>
</evidence>
<proteinExistence type="predicted"/>
<dbReference type="OrthoDB" id="1341497at2759"/>
<dbReference type="Pfam" id="PF12776">
    <property type="entry name" value="Myb_DNA-bind_3"/>
    <property type="match status" value="3"/>
</dbReference>
<accession>A0A0L9U8H6</accession>
<dbReference type="Gramene" id="KOM39135">
    <property type="protein sequence ID" value="KOM39135"/>
    <property type="gene ID" value="LR48_Vigan03g251700"/>
</dbReference>
<feature type="domain" description="Myb/SANT-like" evidence="1">
    <location>
        <begin position="9"/>
        <end position="103"/>
    </location>
</feature>
<evidence type="ECO:0000313" key="2">
    <source>
        <dbReference type="EMBL" id="KOM39135.1"/>
    </source>
</evidence>
<evidence type="ECO:0000259" key="1">
    <source>
        <dbReference type="Pfam" id="PF12776"/>
    </source>
</evidence>
<protein>
    <recommendedName>
        <fullName evidence="1">Myb/SANT-like domain-containing protein</fullName>
    </recommendedName>
</protein>
<dbReference type="PANTHER" id="PTHR47584">
    <property type="match status" value="1"/>
</dbReference>
<feature type="domain" description="Myb/SANT-like" evidence="1">
    <location>
        <begin position="198"/>
        <end position="291"/>
    </location>
</feature>